<gene>
    <name evidence="4" type="ORF">ACFSYJ_24115</name>
</gene>
<dbReference type="GO" id="GO:0061542">
    <property type="term" value="F:3-demethylubiquinol 3-O-methyltransferase activity"/>
    <property type="evidence" value="ECO:0007669"/>
    <property type="project" value="UniProtKB-EC"/>
</dbReference>
<feature type="region of interest" description="Disordered" evidence="2">
    <location>
        <begin position="184"/>
        <end position="203"/>
    </location>
</feature>
<comment type="caution">
    <text evidence="4">The sequence shown here is derived from an EMBL/GenBank/DDBJ whole genome shotgun (WGS) entry which is preliminary data.</text>
</comment>
<evidence type="ECO:0000259" key="3">
    <source>
        <dbReference type="Pfam" id="PF13649"/>
    </source>
</evidence>
<dbReference type="CDD" id="cd02440">
    <property type="entry name" value="AdoMet_MTases"/>
    <property type="match status" value="1"/>
</dbReference>
<dbReference type="InterPro" id="IPR041698">
    <property type="entry name" value="Methyltransf_25"/>
</dbReference>
<dbReference type="GO" id="GO:0102208">
    <property type="term" value="F:2-polyprenyl-6-hydroxyphenol methylase activity"/>
    <property type="evidence" value="ECO:0007669"/>
    <property type="project" value="UniProtKB-EC"/>
</dbReference>
<feature type="compositionally biased region" description="Basic and acidic residues" evidence="2">
    <location>
        <begin position="184"/>
        <end position="196"/>
    </location>
</feature>
<reference evidence="5" key="1">
    <citation type="journal article" date="2019" name="Int. J. Syst. Evol. Microbiol.">
        <title>The Global Catalogue of Microorganisms (GCM) 10K type strain sequencing project: providing services to taxonomists for standard genome sequencing and annotation.</title>
        <authorList>
            <consortium name="The Broad Institute Genomics Platform"/>
            <consortium name="The Broad Institute Genome Sequencing Center for Infectious Disease"/>
            <person name="Wu L."/>
            <person name="Ma J."/>
        </authorList>
    </citation>
    <scope>NUCLEOTIDE SEQUENCE [LARGE SCALE GENOMIC DNA]</scope>
    <source>
        <strain evidence="5">CGMCC 4.7643</strain>
    </source>
</reference>
<dbReference type="Proteomes" id="UP001597419">
    <property type="component" value="Unassembled WGS sequence"/>
</dbReference>
<evidence type="ECO:0000256" key="1">
    <source>
        <dbReference type="ARBA" id="ARBA00022679"/>
    </source>
</evidence>
<dbReference type="GO" id="GO:0032259">
    <property type="term" value="P:methylation"/>
    <property type="evidence" value="ECO:0007669"/>
    <property type="project" value="UniProtKB-KW"/>
</dbReference>
<keyword evidence="1 4" id="KW-0808">Transferase</keyword>
<keyword evidence="4" id="KW-0489">Methyltransferase</keyword>
<evidence type="ECO:0000256" key="2">
    <source>
        <dbReference type="SAM" id="MobiDB-lite"/>
    </source>
</evidence>
<keyword evidence="5" id="KW-1185">Reference proteome</keyword>
<proteinExistence type="predicted"/>
<evidence type="ECO:0000313" key="4">
    <source>
        <dbReference type="EMBL" id="MFD2461714.1"/>
    </source>
</evidence>
<dbReference type="Pfam" id="PF13649">
    <property type="entry name" value="Methyltransf_25"/>
    <property type="match status" value="1"/>
</dbReference>
<dbReference type="EMBL" id="JBHUKU010000014">
    <property type="protein sequence ID" value="MFD2461714.1"/>
    <property type="molecule type" value="Genomic_DNA"/>
</dbReference>
<accession>A0ABW5GLG3</accession>
<dbReference type="PANTHER" id="PTHR43861">
    <property type="entry name" value="TRANS-ACONITATE 2-METHYLTRANSFERASE-RELATED"/>
    <property type="match status" value="1"/>
</dbReference>
<name>A0ABW5GLG3_9PSEU</name>
<dbReference type="PANTHER" id="PTHR43861:SF3">
    <property type="entry name" value="PUTATIVE (AFU_ORTHOLOGUE AFUA_2G14390)-RELATED"/>
    <property type="match status" value="1"/>
</dbReference>
<dbReference type="RefSeq" id="WP_345390456.1">
    <property type="nucleotide sequence ID" value="NZ_BAABHG010000004.1"/>
</dbReference>
<sequence length="203" mass="22107">MSEENYVNREFWDGRYRERESLWSGAPNGTLVAEAGDLPPGQALDVGCGEGADAVWLAGRGWRVTALDVSQVAVERAAARGDENISWVRTDLTVSSPPAGSFDLVSAHYFPIREKAVVRGLLAAVAPGGTLLFVGHDLDGALAHHEHLGGEGPDPRDFFQPSEVAAMLGEDWKILVNETRERVDVPEGNPHHHDTVLRAQRLR</sequence>
<dbReference type="SUPFAM" id="SSF53335">
    <property type="entry name" value="S-adenosyl-L-methionine-dependent methyltransferases"/>
    <property type="match status" value="1"/>
</dbReference>
<evidence type="ECO:0000313" key="5">
    <source>
        <dbReference type="Proteomes" id="UP001597419"/>
    </source>
</evidence>
<dbReference type="Gene3D" id="3.40.50.150">
    <property type="entry name" value="Vaccinia Virus protein VP39"/>
    <property type="match status" value="1"/>
</dbReference>
<organism evidence="4 5">
    <name type="scientific">Amycolatopsis samaneae</name>
    <dbReference type="NCBI Taxonomy" id="664691"/>
    <lineage>
        <taxon>Bacteria</taxon>
        <taxon>Bacillati</taxon>
        <taxon>Actinomycetota</taxon>
        <taxon>Actinomycetes</taxon>
        <taxon>Pseudonocardiales</taxon>
        <taxon>Pseudonocardiaceae</taxon>
        <taxon>Amycolatopsis</taxon>
    </lineage>
</organism>
<dbReference type="InterPro" id="IPR029063">
    <property type="entry name" value="SAM-dependent_MTases_sf"/>
</dbReference>
<feature type="domain" description="Methyltransferase" evidence="3">
    <location>
        <begin position="44"/>
        <end position="129"/>
    </location>
</feature>
<dbReference type="EC" id="2.1.1.64" evidence="4"/>
<protein>
    <submittedName>
        <fullName evidence="4">Class I SAM-dependent methyltransferase</fullName>
        <ecNumber evidence="4">2.1.1.222</ecNumber>
        <ecNumber evidence="4">2.1.1.64</ecNumber>
    </submittedName>
</protein>
<dbReference type="EC" id="2.1.1.222" evidence="4"/>